<organism evidence="2 3">
    <name type="scientific">Leersia perrieri</name>
    <dbReference type="NCBI Taxonomy" id="77586"/>
    <lineage>
        <taxon>Eukaryota</taxon>
        <taxon>Viridiplantae</taxon>
        <taxon>Streptophyta</taxon>
        <taxon>Embryophyta</taxon>
        <taxon>Tracheophyta</taxon>
        <taxon>Spermatophyta</taxon>
        <taxon>Magnoliopsida</taxon>
        <taxon>Liliopsida</taxon>
        <taxon>Poales</taxon>
        <taxon>Poaceae</taxon>
        <taxon>BOP clade</taxon>
        <taxon>Oryzoideae</taxon>
        <taxon>Oryzeae</taxon>
        <taxon>Oryzinae</taxon>
        <taxon>Leersia</taxon>
    </lineage>
</organism>
<evidence type="ECO:0000313" key="2">
    <source>
        <dbReference type="EnsemblPlants" id="LPERR03G18470.1"/>
    </source>
</evidence>
<dbReference type="Proteomes" id="UP000032180">
    <property type="component" value="Chromosome 3"/>
</dbReference>
<reference evidence="2 3" key="1">
    <citation type="submission" date="2012-08" db="EMBL/GenBank/DDBJ databases">
        <title>Oryza genome evolution.</title>
        <authorList>
            <person name="Wing R.A."/>
        </authorList>
    </citation>
    <scope>NUCLEOTIDE SEQUENCE</scope>
</reference>
<reference evidence="3" key="2">
    <citation type="submission" date="2013-12" db="EMBL/GenBank/DDBJ databases">
        <authorList>
            <person name="Yu Y."/>
            <person name="Lee S."/>
            <person name="de Baynast K."/>
            <person name="Wissotski M."/>
            <person name="Liu L."/>
            <person name="Talag J."/>
            <person name="Goicoechea J."/>
            <person name="Angelova A."/>
            <person name="Jetty R."/>
            <person name="Kudrna D."/>
            <person name="Golser W."/>
            <person name="Rivera L."/>
            <person name="Zhang J."/>
            <person name="Wing R."/>
        </authorList>
    </citation>
    <scope>NUCLEOTIDE SEQUENCE</scope>
</reference>
<keyword evidence="3" id="KW-1185">Reference proteome</keyword>
<feature type="compositionally biased region" description="Basic and acidic residues" evidence="1">
    <location>
        <begin position="1"/>
        <end position="19"/>
    </location>
</feature>
<protein>
    <submittedName>
        <fullName evidence="2">Uncharacterized protein</fullName>
    </submittedName>
</protein>
<evidence type="ECO:0000256" key="1">
    <source>
        <dbReference type="SAM" id="MobiDB-lite"/>
    </source>
</evidence>
<dbReference type="HOGENOM" id="CLU_2797609_0_0_1"/>
<reference evidence="2" key="3">
    <citation type="submission" date="2015-04" db="UniProtKB">
        <authorList>
            <consortium name="EnsemblPlants"/>
        </authorList>
    </citation>
    <scope>IDENTIFICATION</scope>
</reference>
<sequence length="68" mass="8003">MRSPQKRKENEKENVKESSGEIVAGCSPSWEQKDEFFFLEHMSTYFYLFVCNIKGALSWKNTVVKCVY</sequence>
<feature type="region of interest" description="Disordered" evidence="1">
    <location>
        <begin position="1"/>
        <end position="20"/>
    </location>
</feature>
<name>A0A0D9VVA6_9ORYZ</name>
<accession>A0A0D9VVA6</accession>
<evidence type="ECO:0000313" key="3">
    <source>
        <dbReference type="Proteomes" id="UP000032180"/>
    </source>
</evidence>
<dbReference type="Gramene" id="LPERR03G18470.1">
    <property type="protein sequence ID" value="LPERR03G18470.1"/>
    <property type="gene ID" value="LPERR03G18470"/>
</dbReference>
<dbReference type="AlphaFoldDB" id="A0A0D9VVA6"/>
<proteinExistence type="predicted"/>
<dbReference type="EnsemblPlants" id="LPERR03G18470.1">
    <property type="protein sequence ID" value="LPERR03G18470.1"/>
    <property type="gene ID" value="LPERR03G18470"/>
</dbReference>